<evidence type="ECO:0000256" key="4">
    <source>
        <dbReference type="ARBA" id="ARBA00023012"/>
    </source>
</evidence>
<dbReference type="SMART" id="SM00387">
    <property type="entry name" value="HATPase_c"/>
    <property type="match status" value="1"/>
</dbReference>
<feature type="transmembrane region" description="Helical" evidence="6">
    <location>
        <begin position="241"/>
        <end position="259"/>
    </location>
</feature>
<accession>A0AAE9VN20</accession>
<dbReference type="SUPFAM" id="SSF47384">
    <property type="entry name" value="Homodimeric domain of signal transducing histidine kinase"/>
    <property type="match status" value="1"/>
</dbReference>
<dbReference type="CDD" id="cd00082">
    <property type="entry name" value="HisKA"/>
    <property type="match status" value="1"/>
</dbReference>
<dbReference type="Pfam" id="PF00512">
    <property type="entry name" value="HisKA"/>
    <property type="match status" value="1"/>
</dbReference>
<dbReference type="SUPFAM" id="SSF52172">
    <property type="entry name" value="CheY-like"/>
    <property type="match status" value="2"/>
</dbReference>
<dbReference type="InterPro" id="IPR003594">
    <property type="entry name" value="HATPase_dom"/>
</dbReference>
<feature type="transmembrane region" description="Helical" evidence="6">
    <location>
        <begin position="123"/>
        <end position="144"/>
    </location>
</feature>
<dbReference type="AlphaFoldDB" id="A0AAE9VN20"/>
<feature type="transmembrane region" description="Helical" evidence="6">
    <location>
        <begin position="210"/>
        <end position="229"/>
    </location>
</feature>
<keyword evidence="4" id="KW-0902">Two-component regulatory system</keyword>
<dbReference type="SUPFAM" id="SSF55874">
    <property type="entry name" value="ATPase domain of HSP90 chaperone/DNA topoisomerase II/histidine kinase"/>
    <property type="match status" value="1"/>
</dbReference>
<evidence type="ECO:0000256" key="6">
    <source>
        <dbReference type="SAM" id="Phobius"/>
    </source>
</evidence>
<dbReference type="InterPro" id="IPR011623">
    <property type="entry name" value="7TMR_DISM_rcpt_extracell_dom1"/>
</dbReference>
<dbReference type="EC" id="2.7.13.3" evidence="2"/>
<dbReference type="SMART" id="SM00448">
    <property type="entry name" value="REC"/>
    <property type="match status" value="2"/>
</dbReference>
<feature type="domain" description="Histidine kinase" evidence="7">
    <location>
        <begin position="293"/>
        <end position="512"/>
    </location>
</feature>
<dbReference type="InterPro" id="IPR036097">
    <property type="entry name" value="HisK_dim/P_sf"/>
</dbReference>
<evidence type="ECO:0000259" key="8">
    <source>
        <dbReference type="PROSITE" id="PS50110"/>
    </source>
</evidence>
<dbReference type="PANTHER" id="PTHR45339:SF1">
    <property type="entry name" value="HYBRID SIGNAL TRANSDUCTION HISTIDINE KINASE J"/>
    <property type="match status" value="1"/>
</dbReference>
<dbReference type="PROSITE" id="PS50110">
    <property type="entry name" value="RESPONSE_REGULATORY"/>
    <property type="match status" value="2"/>
</dbReference>
<evidence type="ECO:0000313" key="9">
    <source>
        <dbReference type="EMBL" id="WBE25170.1"/>
    </source>
</evidence>
<evidence type="ECO:0000256" key="3">
    <source>
        <dbReference type="ARBA" id="ARBA00022553"/>
    </source>
</evidence>
<dbReference type="GO" id="GO:0000155">
    <property type="term" value="F:phosphorelay sensor kinase activity"/>
    <property type="evidence" value="ECO:0007669"/>
    <property type="project" value="InterPro"/>
</dbReference>
<dbReference type="InterPro" id="IPR005467">
    <property type="entry name" value="His_kinase_dom"/>
</dbReference>
<comment type="catalytic activity">
    <reaction evidence="1">
        <text>ATP + protein L-histidine = ADP + protein N-phospho-L-histidine.</text>
        <dbReference type="EC" id="2.7.13.3"/>
    </reaction>
</comment>
<dbReference type="Gene3D" id="3.40.50.2300">
    <property type="match status" value="2"/>
</dbReference>
<proteinExistence type="predicted"/>
<dbReference type="SMART" id="SM00388">
    <property type="entry name" value="HisKA"/>
    <property type="match status" value="1"/>
</dbReference>
<feature type="transmembrane region" description="Helical" evidence="6">
    <location>
        <begin position="89"/>
        <end position="111"/>
    </location>
</feature>
<dbReference type="EMBL" id="CP114976">
    <property type="protein sequence ID" value="WBE25170.1"/>
    <property type="molecule type" value="Genomic_DNA"/>
</dbReference>
<dbReference type="InterPro" id="IPR001789">
    <property type="entry name" value="Sig_transdc_resp-reg_receiver"/>
</dbReference>
<dbReference type="GO" id="GO:0071474">
    <property type="term" value="P:cellular hyperosmotic response"/>
    <property type="evidence" value="ECO:0007669"/>
    <property type="project" value="TreeGrafter"/>
</dbReference>
<dbReference type="InterPro" id="IPR003661">
    <property type="entry name" value="HisK_dim/P_dom"/>
</dbReference>
<gene>
    <name evidence="9" type="ORF">O6P33_12605</name>
</gene>
<dbReference type="InterPro" id="IPR036890">
    <property type="entry name" value="HATPase_C_sf"/>
</dbReference>
<dbReference type="Pfam" id="PF00072">
    <property type="entry name" value="Response_reg"/>
    <property type="match status" value="1"/>
</dbReference>
<feature type="transmembrane region" description="Helical" evidence="6">
    <location>
        <begin position="156"/>
        <end position="175"/>
    </location>
</feature>
<dbReference type="Proteomes" id="UP001212189">
    <property type="component" value="Chromosome"/>
</dbReference>
<dbReference type="Gene3D" id="3.30.565.10">
    <property type="entry name" value="Histidine kinase-like ATPase, C-terminal domain"/>
    <property type="match status" value="1"/>
</dbReference>
<dbReference type="PROSITE" id="PS50109">
    <property type="entry name" value="HIS_KIN"/>
    <property type="match status" value="1"/>
</dbReference>
<keyword evidence="6" id="KW-0812">Transmembrane</keyword>
<feature type="modified residue" description="4-aspartylphosphate" evidence="5">
    <location>
        <position position="718"/>
    </location>
</feature>
<evidence type="ECO:0000256" key="1">
    <source>
        <dbReference type="ARBA" id="ARBA00000085"/>
    </source>
</evidence>
<dbReference type="InterPro" id="IPR011006">
    <property type="entry name" value="CheY-like_superfamily"/>
</dbReference>
<protein>
    <recommendedName>
        <fullName evidence="2">histidine kinase</fullName>
        <ecNumber evidence="2">2.7.13.3</ecNumber>
    </recommendedName>
</protein>
<keyword evidence="3 5" id="KW-0597">Phosphoprotein</keyword>
<evidence type="ECO:0000256" key="2">
    <source>
        <dbReference type="ARBA" id="ARBA00012438"/>
    </source>
</evidence>
<dbReference type="PANTHER" id="PTHR45339">
    <property type="entry name" value="HYBRID SIGNAL TRANSDUCTION HISTIDINE KINASE J"/>
    <property type="match status" value="1"/>
</dbReference>
<evidence type="ECO:0000259" key="7">
    <source>
        <dbReference type="PROSITE" id="PS50109"/>
    </source>
</evidence>
<sequence>MHPIRLTLTLIISLLIGSLFLLFSIPRYYAQVFSLDAAAVLKIFSQYPVSEPGLNSTQPLLIGVLVGCSISIVLYNLIRFLYTGYRSNLSFGLSLSFLLLFLFLSTELLTAQTPFLLNLDSDFIYVSVILSMLFLHSLCLSLNLPSTLFNKLSKQLIRHMGVLCLGGIALLTLSTSYAHTLTYYLLITSSVMLLGSSLRLWHSDYPPARTLFIGFSTFCLPLLAAWPALSNESLFSADNAVVLTLASLVVSAIIISIGLSEAHRQQIKKNTQVSNLHAAEQAESRAKSELLAKISHEIRTPLSGVLGMTTLLLDTPLSSKQRDYAQTIQSSGNELLSLINEILDITRLESKQITLSHTPFNLAGLLQECTQAFSNNASEQGVELTVFFQPQIPEILLGDPVRLRQVLLSILNNAFKRTAQGEITLSAAVEQGAGQPQLLFNLQDTGTPLSDEERHILSSAQLHSKDLLSASFIGGNLGIIIARQLISLMGGVFSIQSSAHGCSFIFSIPLQAQPSQAVHLEADSILRQKHILLIDSHALSQKVLAQQCSEWGLRVSTSTSATDAVALLRNKALQGQHFAAILISETIHKPSAITFAVRIKADPLLKADASLIMLTSSSNTDPIATRNAGISHVLMKPVSASTLKATLINAVQNTSASLSTRPAQASAKHVLIAEDDAISVKVISGLLSKLGARFDVVTNGQLALDKLRKNHYDLVLMDCEMPVMDGFTAAQQQRAYEAAQGLPAVTIIALSAHVLDEHQLRAKQSGMDGHLAKPIELGKLQAILEKS</sequence>
<dbReference type="Gene3D" id="1.10.287.130">
    <property type="match status" value="1"/>
</dbReference>
<dbReference type="CDD" id="cd17546">
    <property type="entry name" value="REC_hyHK_CKI1_RcsC-like"/>
    <property type="match status" value="1"/>
</dbReference>
<dbReference type="KEGG" id="dce:O6P33_12605"/>
<feature type="domain" description="Response regulatory" evidence="8">
    <location>
        <begin position="530"/>
        <end position="651"/>
    </location>
</feature>
<comment type="caution">
    <text evidence="5">Lacks conserved residue(s) required for the propagation of feature annotation.</text>
</comment>
<evidence type="ECO:0000313" key="10">
    <source>
        <dbReference type="Proteomes" id="UP001212189"/>
    </source>
</evidence>
<keyword evidence="10" id="KW-1185">Reference proteome</keyword>
<feature type="transmembrane region" description="Helical" evidence="6">
    <location>
        <begin position="181"/>
        <end position="198"/>
    </location>
</feature>
<dbReference type="Pfam" id="PF07695">
    <property type="entry name" value="7TMR-DISM_7TM"/>
    <property type="match status" value="1"/>
</dbReference>
<dbReference type="RefSeq" id="WP_269818115.1">
    <property type="nucleotide sequence ID" value="NZ_CP114976.1"/>
</dbReference>
<evidence type="ECO:0000256" key="5">
    <source>
        <dbReference type="PROSITE-ProRule" id="PRU00169"/>
    </source>
</evidence>
<feature type="domain" description="Response regulatory" evidence="8">
    <location>
        <begin position="669"/>
        <end position="787"/>
    </location>
</feature>
<dbReference type="Pfam" id="PF02518">
    <property type="entry name" value="HATPase_c"/>
    <property type="match status" value="1"/>
</dbReference>
<keyword evidence="6" id="KW-0472">Membrane</keyword>
<name>A0AAE9VN20_9GAMM</name>
<reference evidence="9 10" key="1">
    <citation type="submission" date="2022-12" db="EMBL/GenBank/DDBJ databases">
        <title>Coexistence and Characterization of a Novel Tigecycline Resistance gene tet(X) variant and blaNDM-1 in a Pseudomonas caeni Isolate of Chicken Origin.</title>
        <authorList>
            <person name="Lu X."/>
            <person name="Zhang L."/>
            <person name="Li R."/>
            <person name="Wang Z."/>
        </authorList>
    </citation>
    <scope>NUCLEOTIDE SEQUENCE [LARGE SCALE GENOMIC DNA]</scope>
    <source>
        <strain evidence="9 10">CE14</strain>
    </source>
</reference>
<organism evidence="9 10">
    <name type="scientific">Denitrificimonas caeni</name>
    <dbReference type="NCBI Taxonomy" id="521720"/>
    <lineage>
        <taxon>Bacteria</taxon>
        <taxon>Pseudomonadati</taxon>
        <taxon>Pseudomonadota</taxon>
        <taxon>Gammaproteobacteria</taxon>
        <taxon>Pseudomonadales</taxon>
        <taxon>Pseudomonadaceae</taxon>
        <taxon>Denitrificimonas</taxon>
    </lineage>
</organism>
<feature type="transmembrane region" description="Helical" evidence="6">
    <location>
        <begin position="61"/>
        <end position="82"/>
    </location>
</feature>
<keyword evidence="6" id="KW-1133">Transmembrane helix</keyword>